<proteinExistence type="predicted"/>
<comment type="caution">
    <text evidence="2">The sequence shown here is derived from an EMBL/GenBank/DDBJ whole genome shotgun (WGS) entry which is preliminary data.</text>
</comment>
<gene>
    <name evidence="2" type="ORF">GSLYS_00013282001</name>
</gene>
<dbReference type="AlphaFoldDB" id="A0AAV2I0E4"/>
<feature type="signal peptide" evidence="1">
    <location>
        <begin position="1"/>
        <end position="17"/>
    </location>
</feature>
<dbReference type="EMBL" id="CAXITT010000341">
    <property type="protein sequence ID" value="CAL1539549.1"/>
    <property type="molecule type" value="Genomic_DNA"/>
</dbReference>
<evidence type="ECO:0000256" key="1">
    <source>
        <dbReference type="SAM" id="SignalP"/>
    </source>
</evidence>
<sequence>MFKLVLALSFAAIFCECSLIRKDLLAKRSDSCSELMACSFPLSEVESGDAGALNELSDEAAYALFCQQVKTFKTCFDDTKSQCDQDGVLKAIEGQIAVADNICTPEGKEASFALAKSDCATDDVKRLEAQELMDACSLSFQFELEVAVITAMSNGQGLESFDFCPYLDQLNNCVVTGATDKCGDEFGSFLSQVWQTAAQPSFEQFGCEFQSRHARRFVKAISAFLGGYKSLKR</sequence>
<name>A0AAV2I0E4_LYMST</name>
<organism evidence="2 3">
    <name type="scientific">Lymnaea stagnalis</name>
    <name type="common">Great pond snail</name>
    <name type="synonym">Helix stagnalis</name>
    <dbReference type="NCBI Taxonomy" id="6523"/>
    <lineage>
        <taxon>Eukaryota</taxon>
        <taxon>Metazoa</taxon>
        <taxon>Spiralia</taxon>
        <taxon>Lophotrochozoa</taxon>
        <taxon>Mollusca</taxon>
        <taxon>Gastropoda</taxon>
        <taxon>Heterobranchia</taxon>
        <taxon>Euthyneura</taxon>
        <taxon>Panpulmonata</taxon>
        <taxon>Hygrophila</taxon>
        <taxon>Lymnaeoidea</taxon>
        <taxon>Lymnaeidae</taxon>
        <taxon>Lymnaea</taxon>
    </lineage>
</organism>
<feature type="chain" id="PRO_5043494855" evidence="1">
    <location>
        <begin position="18"/>
        <end position="233"/>
    </location>
</feature>
<evidence type="ECO:0000313" key="3">
    <source>
        <dbReference type="Proteomes" id="UP001497497"/>
    </source>
</evidence>
<accession>A0AAV2I0E4</accession>
<protein>
    <submittedName>
        <fullName evidence="2">Uncharacterized protein</fullName>
    </submittedName>
</protein>
<keyword evidence="1" id="KW-0732">Signal</keyword>
<reference evidence="2 3" key="1">
    <citation type="submission" date="2024-04" db="EMBL/GenBank/DDBJ databases">
        <authorList>
            <consortium name="Genoscope - CEA"/>
            <person name="William W."/>
        </authorList>
    </citation>
    <scope>NUCLEOTIDE SEQUENCE [LARGE SCALE GENOMIC DNA]</scope>
</reference>
<keyword evidence="3" id="KW-1185">Reference proteome</keyword>
<evidence type="ECO:0000313" key="2">
    <source>
        <dbReference type="EMBL" id="CAL1539549.1"/>
    </source>
</evidence>
<dbReference type="Proteomes" id="UP001497497">
    <property type="component" value="Unassembled WGS sequence"/>
</dbReference>